<keyword evidence="3" id="KW-1185">Reference proteome</keyword>
<evidence type="ECO:0000313" key="2">
    <source>
        <dbReference type="EMBL" id="CAK0790489.1"/>
    </source>
</evidence>
<sequence>PGPRVRRGCGAPSAAAVPPARPPGPVGLEGGMGEVHLEPRNLSSCFDAAALVCVTPAGSKSRRAPPGRADGSALPSRGCGRLWERLERESPGGGPRGASDTPPARACQAEAPFETEAKAPQGRARPRLEEGPGTPAAKDVRRRPAAAQGAAVALRAQAPLLPTRWRPWPRPAGPRRPAGPLAAQQRPRWPTRGRWAPSGRPRRRKAPQRPPPSACGGQRLRTPRARARQRQPPRPSPSEAPPPRRARRRRARVPGAPATTPRASRPGSAEVRGTRPRRPRAPEGGGCRCSAGEGGAGALRGGCARGPSPPRTPFSPKPR</sequence>
<evidence type="ECO:0000313" key="3">
    <source>
        <dbReference type="Proteomes" id="UP001189429"/>
    </source>
</evidence>
<name>A0ABN9PCA9_9DINO</name>
<feature type="compositionally biased region" description="Gly residues" evidence="1">
    <location>
        <begin position="283"/>
        <end position="304"/>
    </location>
</feature>
<feature type="region of interest" description="Disordered" evidence="1">
    <location>
        <begin position="56"/>
        <end position="319"/>
    </location>
</feature>
<feature type="region of interest" description="Disordered" evidence="1">
    <location>
        <begin position="1"/>
        <end position="34"/>
    </location>
</feature>
<gene>
    <name evidence="2" type="ORF">PCOR1329_LOCUS1749</name>
</gene>
<proteinExistence type="predicted"/>
<feature type="compositionally biased region" description="Pro residues" evidence="1">
    <location>
        <begin position="232"/>
        <end position="243"/>
    </location>
</feature>
<evidence type="ECO:0000256" key="1">
    <source>
        <dbReference type="SAM" id="MobiDB-lite"/>
    </source>
</evidence>
<feature type="non-terminal residue" evidence="2">
    <location>
        <position position="319"/>
    </location>
</feature>
<feature type="compositionally biased region" description="Low complexity" evidence="1">
    <location>
        <begin position="253"/>
        <end position="263"/>
    </location>
</feature>
<dbReference type="EMBL" id="CAUYUJ010000432">
    <property type="protein sequence ID" value="CAK0790489.1"/>
    <property type="molecule type" value="Genomic_DNA"/>
</dbReference>
<feature type="non-terminal residue" evidence="2">
    <location>
        <position position="1"/>
    </location>
</feature>
<accession>A0ABN9PCA9</accession>
<dbReference type="Proteomes" id="UP001189429">
    <property type="component" value="Unassembled WGS sequence"/>
</dbReference>
<feature type="compositionally biased region" description="Pro residues" evidence="1">
    <location>
        <begin position="307"/>
        <end position="319"/>
    </location>
</feature>
<protein>
    <submittedName>
        <fullName evidence="2">Uncharacterized protein</fullName>
    </submittedName>
</protein>
<organism evidence="2 3">
    <name type="scientific">Prorocentrum cordatum</name>
    <dbReference type="NCBI Taxonomy" id="2364126"/>
    <lineage>
        <taxon>Eukaryota</taxon>
        <taxon>Sar</taxon>
        <taxon>Alveolata</taxon>
        <taxon>Dinophyceae</taxon>
        <taxon>Prorocentrales</taxon>
        <taxon>Prorocentraceae</taxon>
        <taxon>Prorocentrum</taxon>
    </lineage>
</organism>
<feature type="compositionally biased region" description="Low complexity" evidence="1">
    <location>
        <begin position="175"/>
        <end position="188"/>
    </location>
</feature>
<feature type="compositionally biased region" description="Low complexity" evidence="1">
    <location>
        <begin position="145"/>
        <end position="166"/>
    </location>
</feature>
<comment type="caution">
    <text evidence="2">The sequence shown here is derived from an EMBL/GenBank/DDBJ whole genome shotgun (WGS) entry which is preliminary data.</text>
</comment>
<reference evidence="2" key="1">
    <citation type="submission" date="2023-10" db="EMBL/GenBank/DDBJ databases">
        <authorList>
            <person name="Chen Y."/>
            <person name="Shah S."/>
            <person name="Dougan E. K."/>
            <person name="Thang M."/>
            <person name="Chan C."/>
        </authorList>
    </citation>
    <scope>NUCLEOTIDE SEQUENCE [LARGE SCALE GENOMIC DNA]</scope>
</reference>
<feature type="compositionally biased region" description="Basic residues" evidence="1">
    <location>
        <begin position="221"/>
        <end position="231"/>
    </location>
</feature>